<comment type="caution">
    <text evidence="2">The sequence shown here is derived from an EMBL/GenBank/DDBJ whole genome shotgun (WGS) entry which is preliminary data.</text>
</comment>
<dbReference type="Proteomes" id="UP000314294">
    <property type="component" value="Unassembled WGS sequence"/>
</dbReference>
<sequence>MESVDLATGRVIMATLFSAASHSWMVTILRPGAGMWRCVSRAFFRWWKSPSSAASLKETRRPMVPVERKRSVSWWWELAIDSRSASSTLMIQVYLTARAAAAARETERPEGRRVNTGVTTEHLAAAEGEEEDADEDHGPHQEEGEDHQEEHVAIPLLLGHERDLLGGQKRWLETDVLFPRGPVQGLHMERRPPDGSGSWSLYGRESPVGSEGKGSGFDGERGR</sequence>
<proteinExistence type="predicted"/>
<protein>
    <submittedName>
        <fullName evidence="2">Uncharacterized protein</fullName>
    </submittedName>
</protein>
<gene>
    <name evidence="2" type="ORF">EYF80_041617</name>
</gene>
<keyword evidence="3" id="KW-1185">Reference proteome</keyword>
<feature type="compositionally biased region" description="Basic and acidic residues" evidence="1">
    <location>
        <begin position="136"/>
        <end position="148"/>
    </location>
</feature>
<dbReference type="EMBL" id="SRLO01000707">
    <property type="protein sequence ID" value="TNN48195.1"/>
    <property type="molecule type" value="Genomic_DNA"/>
</dbReference>
<evidence type="ECO:0000256" key="1">
    <source>
        <dbReference type="SAM" id="MobiDB-lite"/>
    </source>
</evidence>
<name>A0A4Z2G534_9TELE</name>
<dbReference type="AlphaFoldDB" id="A0A4Z2G534"/>
<feature type="region of interest" description="Disordered" evidence="1">
    <location>
        <begin position="183"/>
        <end position="223"/>
    </location>
</feature>
<evidence type="ECO:0000313" key="2">
    <source>
        <dbReference type="EMBL" id="TNN48195.1"/>
    </source>
</evidence>
<evidence type="ECO:0000313" key="3">
    <source>
        <dbReference type="Proteomes" id="UP000314294"/>
    </source>
</evidence>
<reference evidence="2 3" key="1">
    <citation type="submission" date="2019-03" db="EMBL/GenBank/DDBJ databases">
        <title>First draft genome of Liparis tanakae, snailfish: a comprehensive survey of snailfish specific genes.</title>
        <authorList>
            <person name="Kim W."/>
            <person name="Song I."/>
            <person name="Jeong J.-H."/>
            <person name="Kim D."/>
            <person name="Kim S."/>
            <person name="Ryu S."/>
            <person name="Song J.Y."/>
            <person name="Lee S.K."/>
        </authorList>
    </citation>
    <scope>NUCLEOTIDE SEQUENCE [LARGE SCALE GENOMIC DNA]</scope>
    <source>
        <tissue evidence="2">Muscle</tissue>
    </source>
</reference>
<organism evidence="2 3">
    <name type="scientific">Liparis tanakae</name>
    <name type="common">Tanaka's snailfish</name>
    <dbReference type="NCBI Taxonomy" id="230148"/>
    <lineage>
        <taxon>Eukaryota</taxon>
        <taxon>Metazoa</taxon>
        <taxon>Chordata</taxon>
        <taxon>Craniata</taxon>
        <taxon>Vertebrata</taxon>
        <taxon>Euteleostomi</taxon>
        <taxon>Actinopterygii</taxon>
        <taxon>Neopterygii</taxon>
        <taxon>Teleostei</taxon>
        <taxon>Neoteleostei</taxon>
        <taxon>Acanthomorphata</taxon>
        <taxon>Eupercaria</taxon>
        <taxon>Perciformes</taxon>
        <taxon>Cottioidei</taxon>
        <taxon>Cottales</taxon>
        <taxon>Liparidae</taxon>
        <taxon>Liparis</taxon>
    </lineage>
</organism>
<feature type="region of interest" description="Disordered" evidence="1">
    <location>
        <begin position="125"/>
        <end position="148"/>
    </location>
</feature>
<accession>A0A4Z2G534</accession>